<evidence type="ECO:0000313" key="3">
    <source>
        <dbReference type="EMBL" id="CAJ0965255.1"/>
    </source>
</evidence>
<name>A0ABN9MG39_9NEOB</name>
<feature type="compositionally biased region" description="Basic residues" evidence="2">
    <location>
        <begin position="422"/>
        <end position="433"/>
    </location>
</feature>
<protein>
    <recommendedName>
        <fullName evidence="5">Disks large-associated protein 5</fullName>
    </recommendedName>
</protein>
<feature type="compositionally biased region" description="Polar residues" evidence="2">
    <location>
        <begin position="177"/>
        <end position="188"/>
    </location>
</feature>
<feature type="region of interest" description="Disordered" evidence="2">
    <location>
        <begin position="44"/>
        <end position="69"/>
    </location>
</feature>
<sequence>MSVVNSVVELPPVGVNGTSASSVHGLPLAVSEAAASEVPYTAAKPQVTRETNPKMAVDKSEPPVVDRAPEKAQELETILKERLRVPSFAPDNFVFQPLDGLSTFKFQPMTPNKANAFLTPTFTLSPQDGRRDFVVIREHNTEETDSVFPSEPSPITMEVKQDQNVNAPPPDKVECTSDASSALHTSPALTPPPCEPSTEERTIPAQEPLHDVPYFRDILKSEIQKLTLLCSGWDKRIDMDIPEDAKDLIRTTVGQTRLLMTERFKQFEGLVDNCEFKRGEKETTCTDLDGFWDMIYFQIEDVNKKFVNLGKLEEIAWQQNTVQTQAKKAVRICEFPNFWFAEKKCVQQNLGNRIKKMLGRAAARSRLAAIKAAMKNKVKTEDPTSEAEAPVIPVQVDPIVFDAGFFRIESPAKVPGSLGRNRCCRPKTPRSTKKIAQNSGTPITSCVEEAVEDLKPEKSPSPAKSPIRKSLFDMPEEERMTSSSGFHAPVKTRRGRHPMKMGGPGSDRDTHRTGPGPPLVCRIKNRNPIVQNLERTEADPVPAVVDLTQYLVPTHAVHMGAAESPGLMQCLGLEASETTQASCDLETDIDINVTTDDVFMGSPEKDVHAQQAPQLLETSEPGPDDGSAFAYDGRRCCTNRFNDFFTYGELIGFKRNAAT</sequence>
<comment type="similarity">
    <text evidence="1">Belongs to the SAPAP family.</text>
</comment>
<dbReference type="EMBL" id="CAUEEQ010066174">
    <property type="protein sequence ID" value="CAJ0965255.1"/>
    <property type="molecule type" value="Genomic_DNA"/>
</dbReference>
<evidence type="ECO:0000256" key="1">
    <source>
        <dbReference type="ARBA" id="ARBA00008839"/>
    </source>
</evidence>
<evidence type="ECO:0000256" key="2">
    <source>
        <dbReference type="SAM" id="MobiDB-lite"/>
    </source>
</evidence>
<evidence type="ECO:0000313" key="4">
    <source>
        <dbReference type="Proteomes" id="UP001176940"/>
    </source>
</evidence>
<dbReference type="InterPro" id="IPR005026">
    <property type="entry name" value="SAPAP"/>
</dbReference>
<accession>A0ABN9MG39</accession>
<feature type="region of interest" description="Disordered" evidence="2">
    <location>
        <begin position="162"/>
        <end position="201"/>
    </location>
</feature>
<reference evidence="3" key="1">
    <citation type="submission" date="2023-07" db="EMBL/GenBank/DDBJ databases">
        <authorList>
            <person name="Stuckert A."/>
        </authorList>
    </citation>
    <scope>NUCLEOTIDE SEQUENCE</scope>
</reference>
<comment type="caution">
    <text evidence="3">The sequence shown here is derived from an EMBL/GenBank/DDBJ whole genome shotgun (WGS) entry which is preliminary data.</text>
</comment>
<dbReference type="PANTHER" id="PTHR12353">
    <property type="entry name" value="DISKS LARGE-ASSOCIATED PROTEIN DAP SAP90/PSD-95-ASSOCIATED PROTEIN"/>
    <property type="match status" value="1"/>
</dbReference>
<feature type="compositionally biased region" description="Basic residues" evidence="2">
    <location>
        <begin position="490"/>
        <end position="499"/>
    </location>
</feature>
<feature type="region of interest" description="Disordered" evidence="2">
    <location>
        <begin position="420"/>
        <end position="440"/>
    </location>
</feature>
<proteinExistence type="inferred from homology"/>
<keyword evidence="4" id="KW-1185">Reference proteome</keyword>
<gene>
    <name evidence="3" type="ORF">RIMI_LOCUS20100740</name>
</gene>
<dbReference type="Pfam" id="PF03359">
    <property type="entry name" value="GKAP"/>
    <property type="match status" value="1"/>
</dbReference>
<evidence type="ECO:0008006" key="5">
    <source>
        <dbReference type="Google" id="ProtNLM"/>
    </source>
</evidence>
<dbReference type="Proteomes" id="UP001176940">
    <property type="component" value="Unassembled WGS sequence"/>
</dbReference>
<organism evidence="3 4">
    <name type="scientific">Ranitomeya imitator</name>
    <name type="common">mimic poison frog</name>
    <dbReference type="NCBI Taxonomy" id="111125"/>
    <lineage>
        <taxon>Eukaryota</taxon>
        <taxon>Metazoa</taxon>
        <taxon>Chordata</taxon>
        <taxon>Craniata</taxon>
        <taxon>Vertebrata</taxon>
        <taxon>Euteleostomi</taxon>
        <taxon>Amphibia</taxon>
        <taxon>Batrachia</taxon>
        <taxon>Anura</taxon>
        <taxon>Neobatrachia</taxon>
        <taxon>Hyloidea</taxon>
        <taxon>Dendrobatidae</taxon>
        <taxon>Dendrobatinae</taxon>
        <taxon>Ranitomeya</taxon>
    </lineage>
</organism>
<feature type="region of interest" description="Disordered" evidence="2">
    <location>
        <begin position="453"/>
        <end position="521"/>
    </location>
</feature>
<dbReference type="PANTHER" id="PTHR12353:SF1">
    <property type="entry name" value="DISKS LARGE-ASSOCIATED PROTEIN 5"/>
    <property type="match status" value="1"/>
</dbReference>